<dbReference type="GO" id="GO:0002376">
    <property type="term" value="P:immune system process"/>
    <property type="evidence" value="ECO:0007669"/>
    <property type="project" value="UniProtKB-KW"/>
</dbReference>
<dbReference type="GeneTree" id="ENSGT01150000288483"/>
<dbReference type="CDD" id="cd00099">
    <property type="entry name" value="IgV"/>
    <property type="match status" value="1"/>
</dbReference>
<dbReference type="AlphaFoldDB" id="A0A667WM70"/>
<evidence type="ECO:0000313" key="9">
    <source>
        <dbReference type="Ensembl" id="ENSMMDP00005002688.1"/>
    </source>
</evidence>
<feature type="domain" description="Ig-like" evidence="8">
    <location>
        <begin position="1"/>
        <end position="96"/>
    </location>
</feature>
<dbReference type="InterPro" id="IPR013783">
    <property type="entry name" value="Ig-like_fold"/>
</dbReference>
<protein>
    <recommendedName>
        <fullName evidence="8">Ig-like domain-containing protein</fullName>
    </recommendedName>
</protein>
<keyword evidence="5" id="KW-0472">Membrane</keyword>
<keyword evidence="6" id="KW-1015">Disulfide bond</keyword>
<dbReference type="GO" id="GO:0009617">
    <property type="term" value="P:response to bacterium"/>
    <property type="evidence" value="ECO:0007669"/>
    <property type="project" value="TreeGrafter"/>
</dbReference>
<keyword evidence="10" id="KW-1185">Reference proteome</keyword>
<dbReference type="PANTHER" id="PTHR19433">
    <property type="entry name" value="T-CELL RECEPTOR ALPHA CHAIN V REGION-RELATED"/>
    <property type="match status" value="1"/>
</dbReference>
<keyword evidence="2" id="KW-1003">Cell membrane</keyword>
<dbReference type="InParanoid" id="A0A667WM70"/>
<evidence type="ECO:0000256" key="6">
    <source>
        <dbReference type="ARBA" id="ARBA00023157"/>
    </source>
</evidence>
<reference evidence="9" key="3">
    <citation type="submission" date="2025-09" db="UniProtKB">
        <authorList>
            <consortium name="Ensembl"/>
        </authorList>
    </citation>
    <scope>IDENTIFICATION</scope>
</reference>
<dbReference type="Pfam" id="PF07686">
    <property type="entry name" value="V-set"/>
    <property type="match status" value="1"/>
</dbReference>
<name>A0A667WM70_9TELE</name>
<reference evidence="9" key="1">
    <citation type="submission" date="2019-06" db="EMBL/GenBank/DDBJ databases">
        <authorList>
            <consortium name="Wellcome Sanger Institute Data Sharing"/>
        </authorList>
    </citation>
    <scope>NUCLEOTIDE SEQUENCE [LARGE SCALE GENOMIC DNA]</scope>
</reference>
<accession>A0A667WM70</accession>
<dbReference type="Ensembl" id="ENSMMDT00005002734.1">
    <property type="protein sequence ID" value="ENSMMDP00005002688.1"/>
    <property type="gene ID" value="ENSMMDG00005001491.1"/>
</dbReference>
<evidence type="ECO:0000256" key="1">
    <source>
        <dbReference type="ARBA" id="ARBA00004236"/>
    </source>
</evidence>
<dbReference type="InterPro" id="IPR036179">
    <property type="entry name" value="Ig-like_dom_sf"/>
</dbReference>
<keyword evidence="7" id="KW-0325">Glycoprotein</keyword>
<dbReference type="Gene3D" id="2.60.40.10">
    <property type="entry name" value="Immunoglobulins"/>
    <property type="match status" value="1"/>
</dbReference>
<dbReference type="InterPro" id="IPR007110">
    <property type="entry name" value="Ig-like_dom"/>
</dbReference>
<keyword evidence="3" id="KW-0732">Signal</keyword>
<dbReference type="PROSITE" id="PS50835">
    <property type="entry name" value="IG_LIKE"/>
    <property type="match status" value="1"/>
</dbReference>
<evidence type="ECO:0000256" key="7">
    <source>
        <dbReference type="ARBA" id="ARBA00023180"/>
    </source>
</evidence>
<sequence length="212" mass="23806">MDNVSLMGQSATLTCSYQTSYSGIYLHWYRHQSDQAPQFILLKRAKSWSDDEYIPDRRYGSKTNDTSTELTITALTLADTALYYCRLYKNLNTDISLFFKEEGSGIQSTHSNKSHTCYSTATITTSNLISIPLKPCIAAPTHVSNPSLNPDTFKSRNGLGIIHLNIRSLSKNLDYVKVLVLQTDPDILVLSESWLQESIKDCDVNLAGYSLF</sequence>
<keyword evidence="4" id="KW-0391">Immunity</keyword>
<dbReference type="Proteomes" id="UP000472263">
    <property type="component" value="Chromosome 17"/>
</dbReference>
<dbReference type="InterPro" id="IPR013106">
    <property type="entry name" value="Ig_V-set"/>
</dbReference>
<evidence type="ECO:0000256" key="5">
    <source>
        <dbReference type="ARBA" id="ARBA00023136"/>
    </source>
</evidence>
<dbReference type="InterPro" id="IPR003599">
    <property type="entry name" value="Ig_sub"/>
</dbReference>
<comment type="subcellular location">
    <subcellularLocation>
        <location evidence="1">Cell membrane</location>
    </subcellularLocation>
</comment>
<reference evidence="9" key="2">
    <citation type="submission" date="2025-08" db="UniProtKB">
        <authorList>
            <consortium name="Ensembl"/>
        </authorList>
    </citation>
    <scope>IDENTIFICATION</scope>
</reference>
<evidence type="ECO:0000256" key="2">
    <source>
        <dbReference type="ARBA" id="ARBA00022475"/>
    </source>
</evidence>
<evidence type="ECO:0000259" key="8">
    <source>
        <dbReference type="PROSITE" id="PS50835"/>
    </source>
</evidence>
<dbReference type="GO" id="GO:0005886">
    <property type="term" value="C:plasma membrane"/>
    <property type="evidence" value="ECO:0007669"/>
    <property type="project" value="UniProtKB-SubCell"/>
</dbReference>
<evidence type="ECO:0000256" key="3">
    <source>
        <dbReference type="ARBA" id="ARBA00022729"/>
    </source>
</evidence>
<dbReference type="InterPro" id="IPR052051">
    <property type="entry name" value="TCR_complex_component"/>
</dbReference>
<dbReference type="SMART" id="SM00409">
    <property type="entry name" value="IG"/>
    <property type="match status" value="1"/>
</dbReference>
<evidence type="ECO:0000313" key="10">
    <source>
        <dbReference type="Proteomes" id="UP000472263"/>
    </source>
</evidence>
<dbReference type="PANTHER" id="PTHR19433:SF137">
    <property type="entry name" value="IG-LIKE DOMAIN-CONTAINING PROTEIN"/>
    <property type="match status" value="1"/>
</dbReference>
<evidence type="ECO:0000256" key="4">
    <source>
        <dbReference type="ARBA" id="ARBA00022859"/>
    </source>
</evidence>
<organism evidence="9 10">
    <name type="scientific">Myripristis murdjan</name>
    <name type="common">pinecone soldierfish</name>
    <dbReference type="NCBI Taxonomy" id="586833"/>
    <lineage>
        <taxon>Eukaryota</taxon>
        <taxon>Metazoa</taxon>
        <taxon>Chordata</taxon>
        <taxon>Craniata</taxon>
        <taxon>Vertebrata</taxon>
        <taxon>Euteleostomi</taxon>
        <taxon>Actinopterygii</taxon>
        <taxon>Neopterygii</taxon>
        <taxon>Teleostei</taxon>
        <taxon>Neoteleostei</taxon>
        <taxon>Acanthomorphata</taxon>
        <taxon>Holocentriformes</taxon>
        <taxon>Holocentridae</taxon>
        <taxon>Myripristis</taxon>
    </lineage>
</organism>
<proteinExistence type="predicted"/>
<dbReference type="SMART" id="SM00406">
    <property type="entry name" value="IGv"/>
    <property type="match status" value="1"/>
</dbReference>
<dbReference type="SUPFAM" id="SSF48726">
    <property type="entry name" value="Immunoglobulin"/>
    <property type="match status" value="1"/>
</dbReference>